<keyword evidence="5" id="KW-0479">Metal-binding</keyword>
<reference evidence="14 15" key="1">
    <citation type="journal article" date="2019" name="New Phytol.">
        <title>Comparative genomics reveals unique wood-decay strategies and fruiting body development in the Schizophyllaceae.</title>
        <authorList>
            <person name="Almasi E."/>
            <person name="Sahu N."/>
            <person name="Krizsan K."/>
            <person name="Balint B."/>
            <person name="Kovacs G.M."/>
            <person name="Kiss B."/>
            <person name="Cseklye J."/>
            <person name="Drula E."/>
            <person name="Henrissat B."/>
            <person name="Nagy I."/>
            <person name="Chovatia M."/>
            <person name="Adam C."/>
            <person name="LaButti K."/>
            <person name="Lipzen A."/>
            <person name="Riley R."/>
            <person name="Grigoriev I.V."/>
            <person name="Nagy L.G."/>
        </authorList>
    </citation>
    <scope>NUCLEOTIDE SEQUENCE [LARGE SCALE GENOMIC DNA]</scope>
    <source>
        <strain evidence="14 15">NL-1724</strain>
    </source>
</reference>
<evidence type="ECO:0000256" key="7">
    <source>
        <dbReference type="ARBA" id="ARBA00022833"/>
    </source>
</evidence>
<comment type="similarity">
    <text evidence="2 12">Belongs to the MYST (SAS/MOZ) family.</text>
</comment>
<evidence type="ECO:0000259" key="13">
    <source>
        <dbReference type="PROSITE" id="PS51726"/>
    </source>
</evidence>
<dbReference type="GO" id="GO:0031507">
    <property type="term" value="P:heterochromatin formation"/>
    <property type="evidence" value="ECO:0007669"/>
    <property type="project" value="UniProtKB-ARBA"/>
</dbReference>
<keyword evidence="4 14" id="KW-0808">Transferase</keyword>
<name>A0A550CHG8_9AGAR</name>
<dbReference type="InterPro" id="IPR036388">
    <property type="entry name" value="WH-like_DNA-bd_sf"/>
</dbReference>
<evidence type="ECO:0000256" key="6">
    <source>
        <dbReference type="ARBA" id="ARBA00022771"/>
    </source>
</evidence>
<dbReference type="Gene3D" id="3.30.60.60">
    <property type="entry name" value="N-acetyl transferase-like"/>
    <property type="match status" value="1"/>
</dbReference>
<keyword evidence="6" id="KW-0863">Zinc-finger</keyword>
<evidence type="ECO:0000256" key="8">
    <source>
        <dbReference type="ARBA" id="ARBA00022853"/>
    </source>
</evidence>
<keyword evidence="10 12" id="KW-0539">Nucleus</keyword>
<feature type="domain" description="MYST-type HAT" evidence="13">
    <location>
        <begin position="14"/>
        <end position="236"/>
    </location>
</feature>
<evidence type="ECO:0000256" key="10">
    <source>
        <dbReference type="ARBA" id="ARBA00023242"/>
    </source>
</evidence>
<evidence type="ECO:0000256" key="2">
    <source>
        <dbReference type="ARBA" id="ARBA00010107"/>
    </source>
</evidence>
<proteinExistence type="inferred from homology"/>
<protein>
    <recommendedName>
        <fullName evidence="3 12">Histone acetyltransferase</fullName>
        <ecNumber evidence="3 12">2.3.1.48</ecNumber>
    </recommendedName>
</protein>
<keyword evidence="8" id="KW-0156">Chromatin regulator</keyword>
<dbReference type="SUPFAM" id="SSF55729">
    <property type="entry name" value="Acyl-CoA N-acyltransferases (Nat)"/>
    <property type="match status" value="1"/>
</dbReference>
<dbReference type="Pfam" id="PF01853">
    <property type="entry name" value="MOZ_SAS"/>
    <property type="match status" value="1"/>
</dbReference>
<keyword evidence="9" id="KW-0007">Acetylation</keyword>
<dbReference type="PROSITE" id="PS51726">
    <property type="entry name" value="MYST_HAT"/>
    <property type="match status" value="1"/>
</dbReference>
<evidence type="ECO:0000256" key="11">
    <source>
        <dbReference type="PIRSR" id="PIRSR602717-51"/>
    </source>
</evidence>
<evidence type="ECO:0000256" key="12">
    <source>
        <dbReference type="RuleBase" id="RU361211"/>
    </source>
</evidence>
<dbReference type="InterPro" id="IPR016181">
    <property type="entry name" value="Acyl_CoA_acyltransferase"/>
</dbReference>
<dbReference type="STRING" id="97359.A0A550CHG8"/>
<dbReference type="Gene3D" id="3.40.630.30">
    <property type="match status" value="1"/>
</dbReference>
<dbReference type="GO" id="GO:0003682">
    <property type="term" value="F:chromatin binding"/>
    <property type="evidence" value="ECO:0007669"/>
    <property type="project" value="TreeGrafter"/>
</dbReference>
<feature type="non-terminal residue" evidence="14">
    <location>
        <position position="1"/>
    </location>
</feature>
<dbReference type="Proteomes" id="UP000320762">
    <property type="component" value="Unassembled WGS sequence"/>
</dbReference>
<dbReference type="AlphaFoldDB" id="A0A550CHG8"/>
<dbReference type="InterPro" id="IPR040706">
    <property type="entry name" value="Zf-MYST"/>
</dbReference>
<dbReference type="InterPro" id="IPR002717">
    <property type="entry name" value="HAT_MYST-type"/>
</dbReference>
<dbReference type="GO" id="GO:0005634">
    <property type="term" value="C:nucleus"/>
    <property type="evidence" value="ECO:0007669"/>
    <property type="project" value="UniProtKB-SubCell"/>
</dbReference>
<comment type="caution">
    <text evidence="14">The sequence shown here is derived from an EMBL/GenBank/DDBJ whole genome shotgun (WGS) entry which is preliminary data.</text>
</comment>
<sequence>TASPAPSTPADPPAAGQRIQIIRFGQFDIKTWYDAPFPEEYSNIPDGRLWICEFCLKYMKSRFSAGRHRMKCKVRHPPGDEIYRDGPVSIFEVDGRRNKIYCQNLCLLSKMFLDHKSLFYDVEPFLFYVMTQMDESGAHFVGYFSKEKRSHKDYNLSCIMTLPVRQRQGWGNLLIDFSYLLSKREQRLGSPEKPLSGLGALGYRNYWKLAVHRYLAFAPEQLRLEGEILAMSLLYR</sequence>
<evidence type="ECO:0000256" key="3">
    <source>
        <dbReference type="ARBA" id="ARBA00013184"/>
    </source>
</evidence>
<evidence type="ECO:0000256" key="5">
    <source>
        <dbReference type="ARBA" id="ARBA00022723"/>
    </source>
</evidence>
<dbReference type="GO" id="GO:0006357">
    <property type="term" value="P:regulation of transcription by RNA polymerase II"/>
    <property type="evidence" value="ECO:0007669"/>
    <property type="project" value="TreeGrafter"/>
</dbReference>
<evidence type="ECO:0000313" key="14">
    <source>
        <dbReference type="EMBL" id="TRM64239.1"/>
    </source>
</evidence>
<dbReference type="OrthoDB" id="787137at2759"/>
<accession>A0A550CHG8</accession>
<evidence type="ECO:0000313" key="15">
    <source>
        <dbReference type="Proteomes" id="UP000320762"/>
    </source>
</evidence>
<dbReference type="GO" id="GO:0003712">
    <property type="term" value="F:transcription coregulator activity"/>
    <property type="evidence" value="ECO:0007669"/>
    <property type="project" value="TreeGrafter"/>
</dbReference>
<dbReference type="PANTHER" id="PTHR10615">
    <property type="entry name" value="HISTONE ACETYLTRANSFERASE"/>
    <property type="match status" value="1"/>
</dbReference>
<dbReference type="GO" id="GO:0004402">
    <property type="term" value="F:histone acetyltransferase activity"/>
    <property type="evidence" value="ECO:0007669"/>
    <property type="project" value="InterPro"/>
</dbReference>
<dbReference type="EC" id="2.3.1.48" evidence="3 12"/>
<dbReference type="Gene3D" id="1.10.10.10">
    <property type="entry name" value="Winged helix-like DNA-binding domain superfamily/Winged helix DNA-binding domain"/>
    <property type="match status" value="1"/>
</dbReference>
<evidence type="ECO:0000256" key="1">
    <source>
        <dbReference type="ARBA" id="ARBA00004123"/>
    </source>
</evidence>
<evidence type="ECO:0000256" key="4">
    <source>
        <dbReference type="ARBA" id="ARBA00022679"/>
    </source>
</evidence>
<organism evidence="14 15">
    <name type="scientific">Schizophyllum amplum</name>
    <dbReference type="NCBI Taxonomy" id="97359"/>
    <lineage>
        <taxon>Eukaryota</taxon>
        <taxon>Fungi</taxon>
        <taxon>Dikarya</taxon>
        <taxon>Basidiomycota</taxon>
        <taxon>Agaricomycotina</taxon>
        <taxon>Agaricomycetes</taxon>
        <taxon>Agaricomycetidae</taxon>
        <taxon>Agaricales</taxon>
        <taxon>Schizophyllaceae</taxon>
        <taxon>Schizophyllum</taxon>
    </lineage>
</organism>
<feature type="active site" description="Proton donor/acceptor" evidence="11">
    <location>
        <position position="192"/>
    </location>
</feature>
<dbReference type="FunFam" id="3.40.630.30:FF:000001">
    <property type="entry name" value="Histone acetyltransferase"/>
    <property type="match status" value="1"/>
</dbReference>
<dbReference type="FunFam" id="3.30.60.60:FF:000001">
    <property type="entry name" value="Histone acetyltransferase"/>
    <property type="match status" value="1"/>
</dbReference>
<dbReference type="EMBL" id="VDMD01000007">
    <property type="protein sequence ID" value="TRM64239.1"/>
    <property type="molecule type" value="Genomic_DNA"/>
</dbReference>
<dbReference type="GO" id="GO:1990467">
    <property type="term" value="C:NuA3a histone acetyltransferase complex"/>
    <property type="evidence" value="ECO:0007669"/>
    <property type="project" value="TreeGrafter"/>
</dbReference>
<dbReference type="InterPro" id="IPR050603">
    <property type="entry name" value="MYST_HAT"/>
</dbReference>
<keyword evidence="15" id="KW-1185">Reference proteome</keyword>
<gene>
    <name evidence="14" type="ORF">BD626DRAFT_401312</name>
</gene>
<comment type="subcellular location">
    <subcellularLocation>
        <location evidence="1 12">Nucleus</location>
    </subcellularLocation>
</comment>
<dbReference type="Pfam" id="PF17772">
    <property type="entry name" value="zf-MYST"/>
    <property type="match status" value="1"/>
</dbReference>
<keyword evidence="7" id="KW-0862">Zinc</keyword>
<evidence type="ECO:0000256" key="9">
    <source>
        <dbReference type="ARBA" id="ARBA00022990"/>
    </source>
</evidence>
<comment type="catalytic activity">
    <reaction evidence="12">
        <text>L-lysyl-[protein] + acetyl-CoA = N(6)-acetyl-L-lysyl-[protein] + CoA + H(+)</text>
        <dbReference type="Rhea" id="RHEA:45948"/>
        <dbReference type="Rhea" id="RHEA-COMP:9752"/>
        <dbReference type="Rhea" id="RHEA-COMP:10731"/>
        <dbReference type="ChEBI" id="CHEBI:15378"/>
        <dbReference type="ChEBI" id="CHEBI:29969"/>
        <dbReference type="ChEBI" id="CHEBI:57287"/>
        <dbReference type="ChEBI" id="CHEBI:57288"/>
        <dbReference type="ChEBI" id="CHEBI:61930"/>
        <dbReference type="EC" id="2.3.1.48"/>
    </reaction>
</comment>
<dbReference type="PANTHER" id="PTHR10615:SF161">
    <property type="entry name" value="HISTONE ACETYLTRANSFERASE KAT7"/>
    <property type="match status" value="1"/>
</dbReference>
<dbReference type="GO" id="GO:0008270">
    <property type="term" value="F:zinc ion binding"/>
    <property type="evidence" value="ECO:0007669"/>
    <property type="project" value="UniProtKB-KW"/>
</dbReference>